<dbReference type="GO" id="GO:0046872">
    <property type="term" value="F:metal ion binding"/>
    <property type="evidence" value="ECO:0007669"/>
    <property type="project" value="UniProtKB-KW"/>
</dbReference>
<dbReference type="RefSeq" id="WP_145896823.1">
    <property type="nucleotide sequence ID" value="NZ_VOBQ01000027.1"/>
</dbReference>
<proteinExistence type="predicted"/>
<evidence type="ECO:0000256" key="2">
    <source>
        <dbReference type="ARBA" id="ARBA00022723"/>
    </source>
</evidence>
<keyword evidence="1" id="KW-0349">Heme</keyword>
<keyword evidence="3" id="KW-0408">Iron</keyword>
<dbReference type="GO" id="GO:0016491">
    <property type="term" value="F:oxidoreductase activity"/>
    <property type="evidence" value="ECO:0007669"/>
    <property type="project" value="InterPro"/>
</dbReference>
<protein>
    <submittedName>
        <fullName evidence="4">Chlorite dismutase family protein</fullName>
    </submittedName>
</protein>
<keyword evidence="2" id="KW-0479">Metal-binding</keyword>
<dbReference type="Gene3D" id="3.30.70.3420">
    <property type="match status" value="1"/>
</dbReference>
<dbReference type="SUPFAM" id="SSF54909">
    <property type="entry name" value="Dimeric alpha+beta barrel"/>
    <property type="match status" value="1"/>
</dbReference>
<dbReference type="InterPro" id="IPR011008">
    <property type="entry name" value="Dimeric_a/b-barrel"/>
</dbReference>
<dbReference type="Proteomes" id="UP000318199">
    <property type="component" value="Unassembled WGS sequence"/>
</dbReference>
<dbReference type="EMBL" id="VOBQ01000027">
    <property type="protein sequence ID" value="TWO66005.1"/>
    <property type="molecule type" value="Genomic_DNA"/>
</dbReference>
<dbReference type="AlphaFoldDB" id="A0A562ZEX8"/>
<dbReference type="InterPro" id="IPR010644">
    <property type="entry name" value="ChdC/CLD"/>
</dbReference>
<evidence type="ECO:0000313" key="4">
    <source>
        <dbReference type="EMBL" id="TWO66005.1"/>
    </source>
</evidence>
<dbReference type="Pfam" id="PF06778">
    <property type="entry name" value="Chlor_dismutase"/>
    <property type="match status" value="1"/>
</dbReference>
<accession>A0A562ZEX8</accession>
<comment type="caution">
    <text evidence="4">The sequence shown here is derived from an EMBL/GenBank/DDBJ whole genome shotgun (WGS) entry which is preliminary data.</text>
</comment>
<dbReference type="OrthoDB" id="212165at2"/>
<gene>
    <name evidence="4" type="ORF">FN976_26870</name>
</gene>
<name>A0A562ZEX8_9BURK</name>
<dbReference type="GO" id="GO:0020037">
    <property type="term" value="F:heme binding"/>
    <property type="evidence" value="ECO:0007669"/>
    <property type="project" value="InterPro"/>
</dbReference>
<sequence length="184" mass="20929">MPAPLLVTFAANDTGPWRIDRVDTVTGEGMAAARRLAVFESQAPSASEGEAWRLSGTTSNLRYTHRPEVQALTAIQEGLGRRQATRAALIPIRKSEAWWNLSQDERRACLEEQSHHIALGLEYLPAVARRLHHCRDLGGPFDFLTWFEYAPEDEGRFESLVRSLRGTPEWKYVDREVDIRLTRD</sequence>
<evidence type="ECO:0000256" key="1">
    <source>
        <dbReference type="ARBA" id="ARBA00022617"/>
    </source>
</evidence>
<organism evidence="4 5">
    <name type="scientific">Caenimonas sedimenti</name>
    <dbReference type="NCBI Taxonomy" id="2596921"/>
    <lineage>
        <taxon>Bacteria</taxon>
        <taxon>Pseudomonadati</taxon>
        <taxon>Pseudomonadota</taxon>
        <taxon>Betaproteobacteria</taxon>
        <taxon>Burkholderiales</taxon>
        <taxon>Comamonadaceae</taxon>
        <taxon>Caenimonas</taxon>
    </lineage>
</organism>
<keyword evidence="5" id="KW-1185">Reference proteome</keyword>
<evidence type="ECO:0000313" key="5">
    <source>
        <dbReference type="Proteomes" id="UP000318199"/>
    </source>
</evidence>
<reference evidence="4 5" key="1">
    <citation type="submission" date="2019-07" db="EMBL/GenBank/DDBJ databases">
        <title>Caenimonas sedimenti sp. nov., isolated from activated sludge.</title>
        <authorList>
            <person name="Xu J."/>
        </authorList>
    </citation>
    <scope>NUCLEOTIDE SEQUENCE [LARGE SCALE GENOMIC DNA]</scope>
    <source>
        <strain evidence="4 5">HX-9-20</strain>
    </source>
</reference>
<evidence type="ECO:0000256" key="3">
    <source>
        <dbReference type="ARBA" id="ARBA00023004"/>
    </source>
</evidence>